<gene>
    <name evidence="2" type="ORF">NAV_LOCUS6561</name>
</gene>
<reference evidence="2 3" key="1">
    <citation type="submission" date="2018-08" db="EMBL/GenBank/DDBJ databases">
        <authorList>
            <person name="Laetsch R D."/>
            <person name="Stevens L."/>
            <person name="Kumar S."/>
            <person name="Blaxter L. M."/>
        </authorList>
    </citation>
    <scope>NUCLEOTIDE SEQUENCE [LARGE SCALE GENOMIC DNA]</scope>
</reference>
<dbReference type="EMBL" id="UPTC01001378">
    <property type="protein sequence ID" value="VBB31770.1"/>
    <property type="molecule type" value="Genomic_DNA"/>
</dbReference>
<dbReference type="AlphaFoldDB" id="A0A498SDZ5"/>
<dbReference type="STRING" id="6277.A0A498SDZ5"/>
<name>A0A498SDZ5_ACAVI</name>
<proteinExistence type="predicted"/>
<evidence type="ECO:0000313" key="3">
    <source>
        <dbReference type="Proteomes" id="UP000276991"/>
    </source>
</evidence>
<evidence type="ECO:0000313" key="2">
    <source>
        <dbReference type="EMBL" id="VBB31770.1"/>
    </source>
</evidence>
<feature type="region of interest" description="Disordered" evidence="1">
    <location>
        <begin position="1"/>
        <end position="26"/>
    </location>
</feature>
<protein>
    <submittedName>
        <fullName evidence="2">Uncharacterized protein</fullName>
    </submittedName>
</protein>
<feature type="region of interest" description="Disordered" evidence="1">
    <location>
        <begin position="420"/>
        <end position="448"/>
    </location>
</feature>
<feature type="region of interest" description="Disordered" evidence="1">
    <location>
        <begin position="461"/>
        <end position="485"/>
    </location>
</feature>
<keyword evidence="3" id="KW-1185">Reference proteome</keyword>
<organism evidence="2 3">
    <name type="scientific">Acanthocheilonema viteae</name>
    <name type="common">Filarial nematode worm</name>
    <name type="synonym">Dipetalonema viteae</name>
    <dbReference type="NCBI Taxonomy" id="6277"/>
    <lineage>
        <taxon>Eukaryota</taxon>
        <taxon>Metazoa</taxon>
        <taxon>Ecdysozoa</taxon>
        <taxon>Nematoda</taxon>
        <taxon>Chromadorea</taxon>
        <taxon>Rhabditida</taxon>
        <taxon>Spirurina</taxon>
        <taxon>Spiruromorpha</taxon>
        <taxon>Filarioidea</taxon>
        <taxon>Onchocercidae</taxon>
        <taxon>Acanthocheilonema</taxon>
    </lineage>
</organism>
<accession>A0A498SDZ5</accession>
<dbReference type="Proteomes" id="UP000276991">
    <property type="component" value="Unassembled WGS sequence"/>
</dbReference>
<evidence type="ECO:0000256" key="1">
    <source>
        <dbReference type="SAM" id="MobiDB-lite"/>
    </source>
</evidence>
<feature type="compositionally biased region" description="Basic and acidic residues" evidence="1">
    <location>
        <begin position="425"/>
        <end position="440"/>
    </location>
</feature>
<sequence length="571" mass="62514">MNSNSKFHLEDQLSTASTSPMNETELDFEPVVGDLSDITTTSAVVPITTKQLMTQTGEDVYDVITASPSGSSDGSSNEFVKVEHSDVQQNVELTGNPLSFKMLQMHDDADNEKRGTDRKYPVGNIMDREFVSEEPYSGILPRAEEFAEFAAEKVSDITKAGAGKVMDATNKAVNDAKVAGESLDDTIHLFGDKLKETTRQAGDMGHQAVEAAKDTTSNMLSGIDMSEKTRSIGADVAHSLDEGANKAMDTFKEEFDDVSHGILDTAHLATSTLKNTLQEAGDVLKDAAPQLVHSAEDSLSDLNNKIKNSDLYARIETSGAIKPRQEDLIGLTDEINSASERDAGYRSIFQQSTGGTHQDVDYPSGKWNLDWRQYANEETGIGAHHSDFDVKAVHSAENAIHDEIVDVHDQVDSMIAKMSVAGAPQHDDSSAEESMFDRKGPLTIPQQTPDDMIQFEHGFDSSKQSGFEVSPRPPTPPKELDDEDVKPTTIDLGQTAGRLLVTGEHRSSILKNSTQGARFNFKDMDARSVYCIWHTPNNDAMLDCLHDMLFLESVLHIVGEMRLKLGSIQKE</sequence>
<feature type="compositionally biased region" description="Polar residues" evidence="1">
    <location>
        <begin position="1"/>
        <end position="22"/>
    </location>
</feature>
<dbReference type="OrthoDB" id="567788at2759"/>